<sequence>MASQVDYTTTSGNGGVSELNEPPMMTPGQTNQIKSQRRGSAFRLERGLLLELCSQTKEKLLPKLTTSHEYRSYVLKQHALVARQPFGTRVQTQVELSTTADDAMPRQLSASARGA</sequence>
<keyword evidence="2" id="KW-1185">Reference proteome</keyword>
<gene>
    <name evidence="1" type="ORF">OPT61_g3932</name>
</gene>
<organism evidence="1 2">
    <name type="scientific">Boeremia exigua</name>
    <dbReference type="NCBI Taxonomy" id="749465"/>
    <lineage>
        <taxon>Eukaryota</taxon>
        <taxon>Fungi</taxon>
        <taxon>Dikarya</taxon>
        <taxon>Ascomycota</taxon>
        <taxon>Pezizomycotina</taxon>
        <taxon>Dothideomycetes</taxon>
        <taxon>Pleosporomycetidae</taxon>
        <taxon>Pleosporales</taxon>
        <taxon>Pleosporineae</taxon>
        <taxon>Didymellaceae</taxon>
        <taxon>Boeremia</taxon>
    </lineage>
</organism>
<proteinExistence type="predicted"/>
<reference evidence="1" key="1">
    <citation type="submission" date="2022-11" db="EMBL/GenBank/DDBJ databases">
        <title>Genome Sequence of Boeremia exigua.</title>
        <authorList>
            <person name="Buettner E."/>
        </authorList>
    </citation>
    <scope>NUCLEOTIDE SEQUENCE</scope>
    <source>
        <strain evidence="1">CU02</strain>
    </source>
</reference>
<protein>
    <submittedName>
        <fullName evidence="1">Uncharacterized protein</fullName>
    </submittedName>
</protein>
<evidence type="ECO:0000313" key="2">
    <source>
        <dbReference type="Proteomes" id="UP001153331"/>
    </source>
</evidence>
<accession>A0ACC2IG93</accession>
<evidence type="ECO:0000313" key="1">
    <source>
        <dbReference type="EMBL" id="KAJ8114117.1"/>
    </source>
</evidence>
<name>A0ACC2IG93_9PLEO</name>
<dbReference type="Proteomes" id="UP001153331">
    <property type="component" value="Unassembled WGS sequence"/>
</dbReference>
<comment type="caution">
    <text evidence="1">The sequence shown here is derived from an EMBL/GenBank/DDBJ whole genome shotgun (WGS) entry which is preliminary data.</text>
</comment>
<dbReference type="EMBL" id="JAPHNI010000212">
    <property type="protein sequence ID" value="KAJ8114117.1"/>
    <property type="molecule type" value="Genomic_DNA"/>
</dbReference>